<accession>A0A0E0UTK0</accession>
<reference evidence="1 2" key="1">
    <citation type="journal article" date="2011" name="J. Bacteriol.">
        <title>Genome sequence of the nonpathogenic Listeria monocytogenes serovar 4a strain M7.</title>
        <authorList>
            <person name="Chen J."/>
            <person name="Xia Y."/>
            <person name="Cheng C."/>
            <person name="Fang C."/>
            <person name="Shan Y."/>
            <person name="Jin G."/>
            <person name="Fang W."/>
        </authorList>
    </citation>
    <scope>NUCLEOTIDE SEQUENCE [LARGE SCALE GENOMIC DNA]</scope>
    <source>
        <strain evidence="1 2">M7</strain>
    </source>
</reference>
<dbReference type="RefSeq" id="WP_012581962.1">
    <property type="nucleotide sequence ID" value="NC_017537.1"/>
</dbReference>
<evidence type="ECO:0000313" key="1">
    <source>
        <dbReference type="EMBL" id="AEH91443.1"/>
    </source>
</evidence>
<dbReference type="Proteomes" id="UP000000486">
    <property type="component" value="Chromosome"/>
</dbReference>
<organism evidence="1 2">
    <name type="scientific">Listeria monocytogenes serotype 4a (strain M7)</name>
    <dbReference type="NCBI Taxonomy" id="1030009"/>
    <lineage>
        <taxon>Bacteria</taxon>
        <taxon>Bacillati</taxon>
        <taxon>Bacillota</taxon>
        <taxon>Bacilli</taxon>
        <taxon>Bacillales</taxon>
        <taxon>Listeriaceae</taxon>
        <taxon>Listeria</taxon>
    </lineage>
</organism>
<dbReference type="EMBL" id="CP002816">
    <property type="protein sequence ID" value="AEH91443.1"/>
    <property type="molecule type" value="Genomic_DNA"/>
</dbReference>
<dbReference type="AlphaFoldDB" id="A0A0E0UTK0"/>
<dbReference type="KEGG" id="lmq:LMM7_0437"/>
<gene>
    <name evidence="1" type="ordered locus">LMM7_0437</name>
</gene>
<evidence type="ECO:0000313" key="2">
    <source>
        <dbReference type="Proteomes" id="UP000000486"/>
    </source>
</evidence>
<name>A0A0E0UTK0_LISMM</name>
<proteinExistence type="predicted"/>
<sequence>MTKPIEEIGAEFGAKAEKVVRKTGNVAGKAAKISVYGSIWAAKTGVNKTRAFAQGFKQGWSGK</sequence>
<protein>
    <submittedName>
        <fullName evidence="1">Uncharacterized protein</fullName>
    </submittedName>
</protein>
<dbReference type="PATRIC" id="fig|1030009.3.peg.429"/>
<dbReference type="HOGENOM" id="CLU_2825966_0_0_9"/>